<dbReference type="GO" id="GO:0043215">
    <property type="term" value="P:daunorubicin transport"/>
    <property type="evidence" value="ECO:0007669"/>
    <property type="project" value="InterPro"/>
</dbReference>
<dbReference type="PANTHER" id="PTHR43582:SF4">
    <property type="entry name" value="ANTIBIOTIC RESISTANCE ABC TRANSPORTER ATP-BINDING PROTEIN"/>
    <property type="match status" value="1"/>
</dbReference>
<feature type="domain" description="ABC transporter" evidence="9">
    <location>
        <begin position="4"/>
        <end position="234"/>
    </location>
</feature>
<evidence type="ECO:0000256" key="3">
    <source>
        <dbReference type="ARBA" id="ARBA00022475"/>
    </source>
</evidence>
<keyword evidence="6" id="KW-1278">Translocase</keyword>
<gene>
    <name evidence="10" type="ORF">KKC1_05500</name>
</gene>
<dbReference type="GO" id="GO:0016887">
    <property type="term" value="F:ATP hydrolysis activity"/>
    <property type="evidence" value="ECO:0007669"/>
    <property type="project" value="InterPro"/>
</dbReference>
<dbReference type="SUPFAM" id="SSF52540">
    <property type="entry name" value="P-loop containing nucleoside triphosphate hydrolases"/>
    <property type="match status" value="1"/>
</dbReference>
<dbReference type="InterPro" id="IPR025302">
    <property type="entry name" value="DrrA1/2-like_C"/>
</dbReference>
<evidence type="ECO:0000313" key="10">
    <source>
        <dbReference type="EMBL" id="GAW91388.1"/>
    </source>
</evidence>
<dbReference type="PANTHER" id="PTHR43582">
    <property type="entry name" value="LINEARMYCIN RESISTANCE ATP-BINDING PROTEIN LNRL"/>
    <property type="match status" value="1"/>
</dbReference>
<evidence type="ECO:0000313" key="11">
    <source>
        <dbReference type="Proteomes" id="UP000197032"/>
    </source>
</evidence>
<accession>A0A1Z5HPM3</accession>
<dbReference type="GO" id="GO:0005524">
    <property type="term" value="F:ATP binding"/>
    <property type="evidence" value="ECO:0007669"/>
    <property type="project" value="UniProtKB-KW"/>
</dbReference>
<evidence type="ECO:0000256" key="4">
    <source>
        <dbReference type="ARBA" id="ARBA00022741"/>
    </source>
</evidence>
<dbReference type="AlphaFoldDB" id="A0A1Z5HPM3"/>
<keyword evidence="2" id="KW-0813">Transport</keyword>
<dbReference type="RefSeq" id="WP_088552928.1">
    <property type="nucleotide sequence ID" value="NZ_BDGJ01000016.1"/>
</dbReference>
<keyword evidence="5" id="KW-0067">ATP-binding</keyword>
<dbReference type="OrthoDB" id="9804819at2"/>
<dbReference type="InterPro" id="IPR017871">
    <property type="entry name" value="ABC_transporter-like_CS"/>
</dbReference>
<dbReference type="EMBL" id="BDGJ01000016">
    <property type="protein sequence ID" value="GAW91388.1"/>
    <property type="molecule type" value="Genomic_DNA"/>
</dbReference>
<proteinExistence type="inferred from homology"/>
<dbReference type="Gene3D" id="3.40.50.300">
    <property type="entry name" value="P-loop containing nucleotide triphosphate hydrolases"/>
    <property type="match status" value="1"/>
</dbReference>
<dbReference type="PROSITE" id="PS00211">
    <property type="entry name" value="ABC_TRANSPORTER_1"/>
    <property type="match status" value="1"/>
</dbReference>
<keyword evidence="3" id="KW-1003">Cell membrane</keyword>
<dbReference type="Pfam" id="PF13732">
    <property type="entry name" value="DrrA1-3_C"/>
    <property type="match status" value="1"/>
</dbReference>
<evidence type="ECO:0000256" key="6">
    <source>
        <dbReference type="ARBA" id="ARBA00022967"/>
    </source>
</evidence>
<dbReference type="NCBIfam" id="TIGR01188">
    <property type="entry name" value="drrA"/>
    <property type="match status" value="1"/>
</dbReference>
<evidence type="ECO:0000256" key="2">
    <source>
        <dbReference type="ARBA" id="ARBA00022448"/>
    </source>
</evidence>
<dbReference type="Proteomes" id="UP000197032">
    <property type="component" value="Unassembled WGS sequence"/>
</dbReference>
<reference evidence="11" key="1">
    <citation type="journal article" date="2017" name="Appl. Environ. Microbiol.">
        <title>Genomic analysis of Calderihabitans maritimus KKC1, a thermophilic hydrogenogenic carboxydotrophic bacterium isolated from marine sediment.</title>
        <authorList>
            <person name="Omae K."/>
            <person name="Yoneda Y."/>
            <person name="Fukuyama Y."/>
            <person name="Yoshida T."/>
            <person name="Sako Y."/>
        </authorList>
    </citation>
    <scope>NUCLEOTIDE SEQUENCE [LARGE SCALE GENOMIC DNA]</scope>
    <source>
        <strain evidence="11">KKC1</strain>
    </source>
</reference>
<evidence type="ECO:0000256" key="1">
    <source>
        <dbReference type="ARBA" id="ARBA00004413"/>
    </source>
</evidence>
<name>A0A1Z5HPM3_9FIRM</name>
<evidence type="ECO:0000256" key="8">
    <source>
        <dbReference type="ARBA" id="ARBA00049985"/>
    </source>
</evidence>
<dbReference type="InterPro" id="IPR003593">
    <property type="entry name" value="AAA+_ATPase"/>
</dbReference>
<dbReference type="InterPro" id="IPR005894">
    <property type="entry name" value="DrrA"/>
</dbReference>
<comment type="caution">
    <text evidence="10">The sequence shown here is derived from an EMBL/GenBank/DDBJ whole genome shotgun (WGS) entry which is preliminary data.</text>
</comment>
<protein>
    <submittedName>
        <fullName evidence="10">ABC-type multidrug transport system, ATPase component</fullName>
    </submittedName>
</protein>
<dbReference type="FunFam" id="3.40.50.300:FF:000589">
    <property type="entry name" value="ABC transporter, ATP-binding subunit"/>
    <property type="match status" value="1"/>
</dbReference>
<organism evidence="10 11">
    <name type="scientific">Calderihabitans maritimus</name>
    <dbReference type="NCBI Taxonomy" id="1246530"/>
    <lineage>
        <taxon>Bacteria</taxon>
        <taxon>Bacillati</taxon>
        <taxon>Bacillota</taxon>
        <taxon>Clostridia</taxon>
        <taxon>Neomoorellales</taxon>
        <taxon>Calderihabitantaceae</taxon>
        <taxon>Calderihabitans</taxon>
    </lineage>
</organism>
<sequence length="323" mass="36637">MSIIKIENLVKKFGEITAVDGINFSVNEGEIFGFLGPNGAGKSTTIKILSTLLKPTAGTVELAGYDVVKQPTQVRQSIGIVFQDPSLDNRLTAEENLYFHAMLYNVPKELREERINHVLKIVDLIERRKSLVKTFSGGMKRRLEIARGLLHHPKVLFLDEPTVGLDPQTRNAIWDHVRKLRDEIGITVFMTTHYMDEAENCDRIAVIDYGKIQAIGSPATLKRRLGGDKIVVRGDNGLKEELVSRYNVEVQELQGEYHFTVPNGAEFVPKVVSEFQGRIRSIQVKEPSLDDVFLKLTGRTIRSEEISGREAFRQNVRYRVRRH</sequence>
<keyword evidence="4" id="KW-0547">Nucleotide-binding</keyword>
<dbReference type="GO" id="GO:1900753">
    <property type="term" value="P:doxorubicin transport"/>
    <property type="evidence" value="ECO:0007669"/>
    <property type="project" value="InterPro"/>
</dbReference>
<dbReference type="GO" id="GO:0005886">
    <property type="term" value="C:plasma membrane"/>
    <property type="evidence" value="ECO:0007669"/>
    <property type="project" value="UniProtKB-SubCell"/>
</dbReference>
<dbReference type="SMART" id="SM00382">
    <property type="entry name" value="AAA"/>
    <property type="match status" value="1"/>
</dbReference>
<comment type="subcellular location">
    <subcellularLocation>
        <location evidence="1">Cell membrane</location>
        <topology evidence="1">Peripheral membrane protein</topology>
        <orientation evidence="1">Cytoplasmic side</orientation>
    </subcellularLocation>
</comment>
<dbReference type="PROSITE" id="PS50893">
    <property type="entry name" value="ABC_TRANSPORTER_2"/>
    <property type="match status" value="1"/>
</dbReference>
<dbReference type="InterPro" id="IPR027417">
    <property type="entry name" value="P-loop_NTPase"/>
</dbReference>
<dbReference type="Pfam" id="PF00005">
    <property type="entry name" value="ABC_tran"/>
    <property type="match status" value="1"/>
</dbReference>
<keyword evidence="7" id="KW-0472">Membrane</keyword>
<evidence type="ECO:0000259" key="9">
    <source>
        <dbReference type="PROSITE" id="PS50893"/>
    </source>
</evidence>
<evidence type="ECO:0000256" key="5">
    <source>
        <dbReference type="ARBA" id="ARBA00022840"/>
    </source>
</evidence>
<evidence type="ECO:0000256" key="7">
    <source>
        <dbReference type="ARBA" id="ARBA00023136"/>
    </source>
</evidence>
<comment type="similarity">
    <text evidence="8">Belongs to the ABC transporter superfamily. Drug exporter-1 (DrugE1) (TC 3.A.1.105) family.</text>
</comment>
<dbReference type="InterPro" id="IPR003439">
    <property type="entry name" value="ABC_transporter-like_ATP-bd"/>
</dbReference>
<keyword evidence="11" id="KW-1185">Reference proteome</keyword>